<organism evidence="3 4">
    <name type="scientific">Dorea ammoniilytica</name>
    <dbReference type="NCBI Taxonomy" id="2981788"/>
    <lineage>
        <taxon>Bacteria</taxon>
        <taxon>Bacillati</taxon>
        <taxon>Bacillota</taxon>
        <taxon>Clostridia</taxon>
        <taxon>Lachnospirales</taxon>
        <taxon>Lachnospiraceae</taxon>
        <taxon>Dorea</taxon>
    </lineage>
</organism>
<name>A0ABT2S7F7_9FIRM</name>
<dbReference type="InterPro" id="IPR036291">
    <property type="entry name" value="NAD(P)-bd_dom_sf"/>
</dbReference>
<gene>
    <name evidence="3" type="ORF">OCV65_09810</name>
</gene>
<dbReference type="InterPro" id="IPR003421">
    <property type="entry name" value="Opine_DH"/>
</dbReference>
<dbReference type="Proteomes" id="UP001207605">
    <property type="component" value="Unassembled WGS sequence"/>
</dbReference>
<dbReference type="InterPro" id="IPR051729">
    <property type="entry name" value="Opine/Lysopine_DH"/>
</dbReference>
<dbReference type="InterPro" id="IPR013332">
    <property type="entry name" value="KPR_N"/>
</dbReference>
<dbReference type="SUPFAM" id="SSF48179">
    <property type="entry name" value="6-phosphogluconate dehydrogenase C-terminal domain-like"/>
    <property type="match status" value="1"/>
</dbReference>
<proteinExistence type="predicted"/>
<sequence>MRVAIVGAGNTGCAIGADYAGKGHEVTLIKTSHAMHDDNFRYLSENQGRMVLDEFGEEKVSHIAHVTREIETVKGQDVVFVCVQTGYHQDVLAKILPHLEAGQIVVVNPGYLSTAYAIGIGIPEGVIIAEAESSFIDGRIMEPGRFKVGFRNVRNPIGIYPMHQKDYAVSKLDQLGTPFAYADSVIETALHNPNMIVHTVGAVMSIPRIEATGGDYCMYHEVFTPSAWKILEALDQEKMNILEHLGLEPVPYVEMCKYRNSLDDESDAKEVFFAYAAMPERAKGPTSVNSRYITEDIPQGLVLMESLGHVLDIPVPVCTSLIEIASAALGTDFRAGGRTLERLGEENVQQILKERKGE</sequence>
<dbReference type="Pfam" id="PF02558">
    <property type="entry name" value="ApbA"/>
    <property type="match status" value="1"/>
</dbReference>
<feature type="domain" description="Ketopantoate reductase N-terminal" evidence="2">
    <location>
        <begin position="3"/>
        <end position="106"/>
    </location>
</feature>
<protein>
    <submittedName>
        <fullName evidence="3">NAD/NADP octopine/nopaline dehydrogenase family protein</fullName>
    </submittedName>
</protein>
<feature type="domain" description="Opine dehydrogenase" evidence="1">
    <location>
        <begin position="182"/>
        <end position="328"/>
    </location>
</feature>
<comment type="caution">
    <text evidence="3">The sequence shown here is derived from an EMBL/GenBank/DDBJ whole genome shotgun (WGS) entry which is preliminary data.</text>
</comment>
<keyword evidence="4" id="KW-1185">Reference proteome</keyword>
<dbReference type="Pfam" id="PF02317">
    <property type="entry name" value="Octopine_DH"/>
    <property type="match status" value="1"/>
</dbReference>
<dbReference type="InterPro" id="IPR013328">
    <property type="entry name" value="6PGD_dom2"/>
</dbReference>
<dbReference type="EMBL" id="JAOQJV010000013">
    <property type="protein sequence ID" value="MCU6700521.1"/>
    <property type="molecule type" value="Genomic_DNA"/>
</dbReference>
<dbReference type="PANTHER" id="PTHR38015">
    <property type="entry name" value="BLR6086 PROTEIN"/>
    <property type="match status" value="1"/>
</dbReference>
<dbReference type="Gene3D" id="3.40.50.720">
    <property type="entry name" value="NAD(P)-binding Rossmann-like Domain"/>
    <property type="match status" value="1"/>
</dbReference>
<dbReference type="RefSeq" id="WP_262581876.1">
    <property type="nucleotide sequence ID" value="NZ_JAOQJV010000013.1"/>
</dbReference>
<reference evidence="3 4" key="1">
    <citation type="journal article" date="2021" name="ISME Commun">
        <title>Automated analysis of genomic sequences facilitates high-throughput and comprehensive description of bacteria.</title>
        <authorList>
            <person name="Hitch T.C.A."/>
        </authorList>
    </citation>
    <scope>NUCLEOTIDE SEQUENCE [LARGE SCALE GENOMIC DNA]</scope>
    <source>
        <strain evidence="3 4">Sanger_02</strain>
    </source>
</reference>
<dbReference type="PANTHER" id="PTHR38015:SF1">
    <property type="entry name" value="OPINE DEHYDROGENASE DOMAIN-CONTAINING PROTEIN"/>
    <property type="match status" value="1"/>
</dbReference>
<dbReference type="Gene3D" id="1.10.1040.10">
    <property type="entry name" value="N-(1-d-carboxylethyl)-l-norvaline Dehydrogenase, domain 2"/>
    <property type="match status" value="1"/>
</dbReference>
<evidence type="ECO:0000259" key="2">
    <source>
        <dbReference type="Pfam" id="PF02558"/>
    </source>
</evidence>
<evidence type="ECO:0000259" key="1">
    <source>
        <dbReference type="Pfam" id="PF02317"/>
    </source>
</evidence>
<dbReference type="InterPro" id="IPR008927">
    <property type="entry name" value="6-PGluconate_DH-like_C_sf"/>
</dbReference>
<dbReference type="SUPFAM" id="SSF51735">
    <property type="entry name" value="NAD(P)-binding Rossmann-fold domains"/>
    <property type="match status" value="1"/>
</dbReference>
<evidence type="ECO:0000313" key="4">
    <source>
        <dbReference type="Proteomes" id="UP001207605"/>
    </source>
</evidence>
<accession>A0ABT2S7F7</accession>
<evidence type="ECO:0000313" key="3">
    <source>
        <dbReference type="EMBL" id="MCU6700521.1"/>
    </source>
</evidence>